<sequence length="62" mass="7149">MGFILHDWVPRYRTLCSNESRKFHSPIKHQILFTSELLYITFGETIISGTVLFSSRTDIGST</sequence>
<protein>
    <submittedName>
        <fullName evidence="1">Uncharacterized protein</fullName>
    </submittedName>
</protein>
<dbReference type="InParanoid" id="A0A0C2VZA9"/>
<organism evidence="1 2">
    <name type="scientific">Amanita muscaria (strain Koide BX008)</name>
    <dbReference type="NCBI Taxonomy" id="946122"/>
    <lineage>
        <taxon>Eukaryota</taxon>
        <taxon>Fungi</taxon>
        <taxon>Dikarya</taxon>
        <taxon>Basidiomycota</taxon>
        <taxon>Agaricomycotina</taxon>
        <taxon>Agaricomycetes</taxon>
        <taxon>Agaricomycetidae</taxon>
        <taxon>Agaricales</taxon>
        <taxon>Pluteineae</taxon>
        <taxon>Amanitaceae</taxon>
        <taxon>Amanita</taxon>
    </lineage>
</organism>
<reference evidence="1 2" key="1">
    <citation type="submission" date="2014-04" db="EMBL/GenBank/DDBJ databases">
        <title>Evolutionary Origins and Diversification of the Mycorrhizal Mutualists.</title>
        <authorList>
            <consortium name="DOE Joint Genome Institute"/>
            <consortium name="Mycorrhizal Genomics Consortium"/>
            <person name="Kohler A."/>
            <person name="Kuo A."/>
            <person name="Nagy L.G."/>
            <person name="Floudas D."/>
            <person name="Copeland A."/>
            <person name="Barry K.W."/>
            <person name="Cichocki N."/>
            <person name="Veneault-Fourrey C."/>
            <person name="LaButti K."/>
            <person name="Lindquist E.A."/>
            <person name="Lipzen A."/>
            <person name="Lundell T."/>
            <person name="Morin E."/>
            <person name="Murat C."/>
            <person name="Riley R."/>
            <person name="Ohm R."/>
            <person name="Sun H."/>
            <person name="Tunlid A."/>
            <person name="Henrissat B."/>
            <person name="Grigoriev I.V."/>
            <person name="Hibbett D.S."/>
            <person name="Martin F."/>
        </authorList>
    </citation>
    <scope>NUCLEOTIDE SEQUENCE [LARGE SCALE GENOMIC DNA]</scope>
    <source>
        <strain evidence="1 2">Koide BX008</strain>
    </source>
</reference>
<accession>A0A0C2VZA9</accession>
<dbReference type="HOGENOM" id="CLU_2903741_0_0_1"/>
<name>A0A0C2VZA9_AMAMK</name>
<keyword evidence="2" id="KW-1185">Reference proteome</keyword>
<dbReference type="Proteomes" id="UP000054549">
    <property type="component" value="Unassembled WGS sequence"/>
</dbReference>
<evidence type="ECO:0000313" key="1">
    <source>
        <dbReference type="EMBL" id="KIL54182.1"/>
    </source>
</evidence>
<dbReference type="EMBL" id="KN818894">
    <property type="protein sequence ID" value="KIL54182.1"/>
    <property type="molecule type" value="Genomic_DNA"/>
</dbReference>
<evidence type="ECO:0000313" key="2">
    <source>
        <dbReference type="Proteomes" id="UP000054549"/>
    </source>
</evidence>
<dbReference type="AlphaFoldDB" id="A0A0C2VZA9"/>
<gene>
    <name evidence="1" type="ORF">M378DRAFT_174401</name>
</gene>
<proteinExistence type="predicted"/>